<evidence type="ECO:0000313" key="2">
    <source>
        <dbReference type="Proteomes" id="UP000886653"/>
    </source>
</evidence>
<proteinExistence type="predicted"/>
<organism evidence="1 2">
    <name type="scientific">Cronartium quercuum f. sp. fusiforme G11</name>
    <dbReference type="NCBI Taxonomy" id="708437"/>
    <lineage>
        <taxon>Eukaryota</taxon>
        <taxon>Fungi</taxon>
        <taxon>Dikarya</taxon>
        <taxon>Basidiomycota</taxon>
        <taxon>Pucciniomycotina</taxon>
        <taxon>Pucciniomycetes</taxon>
        <taxon>Pucciniales</taxon>
        <taxon>Coleosporiaceae</taxon>
        <taxon>Cronartium</taxon>
    </lineage>
</organism>
<dbReference type="EMBL" id="MU167312">
    <property type="protein sequence ID" value="KAG0143711.1"/>
    <property type="molecule type" value="Genomic_DNA"/>
</dbReference>
<reference evidence="1" key="1">
    <citation type="submission" date="2013-11" db="EMBL/GenBank/DDBJ databases">
        <title>Genome sequence of the fusiform rust pathogen reveals effectors for host alternation and coevolution with pine.</title>
        <authorList>
            <consortium name="DOE Joint Genome Institute"/>
            <person name="Smith K."/>
            <person name="Pendleton A."/>
            <person name="Kubisiak T."/>
            <person name="Anderson C."/>
            <person name="Salamov A."/>
            <person name="Aerts A."/>
            <person name="Riley R."/>
            <person name="Clum A."/>
            <person name="Lindquist E."/>
            <person name="Ence D."/>
            <person name="Campbell M."/>
            <person name="Kronenberg Z."/>
            <person name="Feau N."/>
            <person name="Dhillon B."/>
            <person name="Hamelin R."/>
            <person name="Burleigh J."/>
            <person name="Smith J."/>
            <person name="Yandell M."/>
            <person name="Nelson C."/>
            <person name="Grigoriev I."/>
            <person name="Davis J."/>
        </authorList>
    </citation>
    <scope>NUCLEOTIDE SEQUENCE</scope>
    <source>
        <strain evidence="1">G11</strain>
    </source>
</reference>
<dbReference type="Proteomes" id="UP000886653">
    <property type="component" value="Unassembled WGS sequence"/>
</dbReference>
<dbReference type="AlphaFoldDB" id="A0A9P6NBQ7"/>
<sequence>MSLVNTVVTPAQVGLTSCHFYLEELCPEPVKMMSAISEERPRPCTNLRQRDVLRRIVHQTI</sequence>
<evidence type="ECO:0000313" key="1">
    <source>
        <dbReference type="EMBL" id="KAG0143711.1"/>
    </source>
</evidence>
<keyword evidence="2" id="KW-1185">Reference proteome</keyword>
<name>A0A9P6NBQ7_9BASI</name>
<comment type="caution">
    <text evidence="1">The sequence shown here is derived from an EMBL/GenBank/DDBJ whole genome shotgun (WGS) entry which is preliminary data.</text>
</comment>
<protein>
    <submittedName>
        <fullName evidence="1">Uncharacterized protein</fullName>
    </submittedName>
</protein>
<gene>
    <name evidence="1" type="ORF">CROQUDRAFT_660890</name>
</gene>
<accession>A0A9P6NBQ7</accession>